<accession>A0A0A8YCT6</accession>
<proteinExistence type="predicted"/>
<dbReference type="AlphaFoldDB" id="A0A0A8YCT6"/>
<sequence>MNWSKKIQYTLPRSKRSEVLHAIKFSFAQVPEYCPVYTYYQSVLFKPHIL</sequence>
<dbReference type="EMBL" id="GBRH01273999">
    <property type="protein sequence ID" value="JAD23896.1"/>
    <property type="molecule type" value="Transcribed_RNA"/>
</dbReference>
<evidence type="ECO:0000313" key="1">
    <source>
        <dbReference type="EMBL" id="JAD23896.1"/>
    </source>
</evidence>
<name>A0A0A8YCT6_ARUDO</name>
<reference evidence="1" key="2">
    <citation type="journal article" date="2015" name="Data Brief">
        <title>Shoot transcriptome of the giant reed, Arundo donax.</title>
        <authorList>
            <person name="Barrero R.A."/>
            <person name="Guerrero F.D."/>
            <person name="Moolhuijzen P."/>
            <person name="Goolsby J.A."/>
            <person name="Tidwell J."/>
            <person name="Bellgard S.E."/>
            <person name="Bellgard M.I."/>
        </authorList>
    </citation>
    <scope>NUCLEOTIDE SEQUENCE</scope>
    <source>
        <tissue evidence="1">Shoot tissue taken approximately 20 cm above the soil surface</tissue>
    </source>
</reference>
<reference evidence="1" key="1">
    <citation type="submission" date="2014-09" db="EMBL/GenBank/DDBJ databases">
        <authorList>
            <person name="Magalhaes I.L.F."/>
            <person name="Oliveira U."/>
            <person name="Santos F.R."/>
            <person name="Vidigal T.H.D.A."/>
            <person name="Brescovit A.D."/>
            <person name="Santos A.J."/>
        </authorList>
    </citation>
    <scope>NUCLEOTIDE SEQUENCE</scope>
    <source>
        <tissue evidence="1">Shoot tissue taken approximately 20 cm above the soil surface</tissue>
    </source>
</reference>
<protein>
    <submittedName>
        <fullName evidence="1">Uncharacterized protein</fullName>
    </submittedName>
</protein>
<organism evidence="1">
    <name type="scientific">Arundo donax</name>
    <name type="common">Giant reed</name>
    <name type="synonym">Donax arundinaceus</name>
    <dbReference type="NCBI Taxonomy" id="35708"/>
    <lineage>
        <taxon>Eukaryota</taxon>
        <taxon>Viridiplantae</taxon>
        <taxon>Streptophyta</taxon>
        <taxon>Embryophyta</taxon>
        <taxon>Tracheophyta</taxon>
        <taxon>Spermatophyta</taxon>
        <taxon>Magnoliopsida</taxon>
        <taxon>Liliopsida</taxon>
        <taxon>Poales</taxon>
        <taxon>Poaceae</taxon>
        <taxon>PACMAD clade</taxon>
        <taxon>Arundinoideae</taxon>
        <taxon>Arundineae</taxon>
        <taxon>Arundo</taxon>
    </lineage>
</organism>